<feature type="transmembrane region" description="Helical" evidence="1">
    <location>
        <begin position="461"/>
        <end position="479"/>
    </location>
</feature>
<feature type="transmembrane region" description="Helical" evidence="1">
    <location>
        <begin position="588"/>
        <end position="609"/>
    </location>
</feature>
<feature type="transmembrane region" description="Helical" evidence="1">
    <location>
        <begin position="402"/>
        <end position="424"/>
    </location>
</feature>
<feature type="transmembrane region" description="Helical" evidence="1">
    <location>
        <begin position="532"/>
        <end position="552"/>
    </location>
</feature>
<dbReference type="Proteomes" id="UP000010716">
    <property type="component" value="Unassembled WGS sequence"/>
</dbReference>
<proteinExistence type="predicted"/>
<keyword evidence="1" id="KW-0812">Transmembrane</keyword>
<comment type="caution">
    <text evidence="2">The sequence shown here is derived from an EMBL/GenBank/DDBJ whole genome shotgun (WGS) entry which is preliminary data.</text>
</comment>
<protein>
    <submittedName>
        <fullName evidence="2">Uncharacterized protein</fullName>
    </submittedName>
</protein>
<evidence type="ECO:0000256" key="1">
    <source>
        <dbReference type="SAM" id="Phobius"/>
    </source>
</evidence>
<feature type="transmembrane region" description="Helical" evidence="1">
    <location>
        <begin position="736"/>
        <end position="755"/>
    </location>
</feature>
<dbReference type="AlphaFoldDB" id="F5L6N5"/>
<gene>
    <name evidence="2" type="ORF">CathTA2_1485</name>
</gene>
<sequence length="770" mass="87739">MWKNVWKKGAVALERNGLAGRVILMLLSLCFWAGWVGGSVSYAQPTEGGTDGRTAQHLVVLMVPALGFEEVEKWMEGLPEEIQSHIQLAGMTMRTAGRMNWVNNLFTISTGQFAEGPPLWNGYQLRGETIIHPVQKLRQQQEQRSGFLLSAESRPWGYFLGETLKKNQVYTIAFGNSDTRQIMRRMGATIIMDNKGYARGQIDKTILTPAPYEPGGWRTDWNKLSMKLEEIWKIEQPTLAVVELGDLWRIEQTYDKVPKSARISQIYKDKWLREWRNWFMDTTRHIQHNQDGGVSIWIMTPAVSNKAKLRGQLLTPFITWHPEQTGGILSSLTTKQNGVVANVDFLPTLLAYYQLPAPSQAYGQVIQLKETLKPSAQPGSSLFDPFFDHLRYLFAIYRTRRIIISVYLLIMIFLLIATACYWWFSKQYWWARLVQVLIGTVLLSPIYFLWLTPLIQVIGPYKWIVVLFFSAFVTSFVLYQLVSHVWFLTLIGLTNTLIILFDLWRGSIWMRRSFLGYDPLIGARFYGLGNEYAGILLGSSLLAVTGISVWLARNGWLPKRRVKGLLVIFMSVFYLVIIYSMAAPRLGTNAGATIAALLTYGVSFLFLFRLKVSLRYLLPVFGVVMLSMAGLVHLHLQGEHTHIGSFVVAAQNGDLKTIQEVISRKLAMNWRLIKVSLWGKLFTTALMVMGLVSFRLRRQPLYRYYEDMAQHNLWMTGFRTMIVGALIILMANDSGIVAAATTIIFLAFPFIFLRFNRHSIRADSTSSGLA</sequence>
<dbReference type="eggNOG" id="COG3119">
    <property type="taxonomic scope" value="Bacteria"/>
</dbReference>
<feature type="transmembrane region" description="Helical" evidence="1">
    <location>
        <begin position="675"/>
        <end position="692"/>
    </location>
</feature>
<evidence type="ECO:0000313" key="2">
    <source>
        <dbReference type="EMBL" id="EGL82986.1"/>
    </source>
</evidence>
<accession>F5L6N5</accession>
<name>F5L6N5_CALTT</name>
<dbReference type="EMBL" id="AFCE01000130">
    <property type="protein sequence ID" value="EGL82986.1"/>
    <property type="molecule type" value="Genomic_DNA"/>
</dbReference>
<keyword evidence="1" id="KW-0472">Membrane</keyword>
<feature type="transmembrane region" description="Helical" evidence="1">
    <location>
        <begin position="436"/>
        <end position="455"/>
    </location>
</feature>
<feature type="transmembrane region" description="Helical" evidence="1">
    <location>
        <begin position="564"/>
        <end position="582"/>
    </location>
</feature>
<feature type="transmembrane region" description="Helical" evidence="1">
    <location>
        <begin position="616"/>
        <end position="636"/>
    </location>
</feature>
<evidence type="ECO:0000313" key="3">
    <source>
        <dbReference type="Proteomes" id="UP000010716"/>
    </source>
</evidence>
<reference evidence="2 3" key="1">
    <citation type="journal article" date="2011" name="J. Bacteriol.">
        <title>Draft genome sequence of the thermoalkaliphilic Caldalkalibacillus thermarum strain TA2.A1.</title>
        <authorList>
            <person name="Kalamorz F."/>
            <person name="Keis S."/>
            <person name="McMillan D.G."/>
            <person name="Olsson K."/>
            <person name="Stanton J.A."/>
            <person name="Stockwell P."/>
            <person name="Black M.A."/>
            <person name="Klingeman D.M."/>
            <person name="Land M.L."/>
            <person name="Han C.S."/>
            <person name="Martin S.L."/>
            <person name="Becher S.A."/>
            <person name="Peddie C.J."/>
            <person name="Morgan H.W."/>
            <person name="Matthies D."/>
            <person name="Preiss L."/>
            <person name="Meier T."/>
            <person name="Brown S.D."/>
            <person name="Cook G.M."/>
        </authorList>
    </citation>
    <scope>NUCLEOTIDE SEQUENCE [LARGE SCALE GENOMIC DNA]</scope>
    <source>
        <strain evidence="2 3">TA2.A1</strain>
    </source>
</reference>
<keyword evidence="1" id="KW-1133">Transmembrane helix</keyword>
<feature type="transmembrane region" description="Helical" evidence="1">
    <location>
        <begin position="486"/>
        <end position="504"/>
    </location>
</feature>
<organism evidence="2 3">
    <name type="scientific">Caldalkalibacillus thermarum (strain TA2.A1)</name>
    <dbReference type="NCBI Taxonomy" id="986075"/>
    <lineage>
        <taxon>Bacteria</taxon>
        <taxon>Bacillati</taxon>
        <taxon>Bacillota</taxon>
        <taxon>Bacilli</taxon>
        <taxon>Bacillales</taxon>
        <taxon>Bacillaceae</taxon>
        <taxon>Caldalkalibacillus</taxon>
    </lineage>
</organism>
<feature type="transmembrane region" description="Helical" evidence="1">
    <location>
        <begin position="713"/>
        <end position="730"/>
    </location>
</feature>